<feature type="active site" evidence="4">
    <location>
        <position position="254"/>
    </location>
</feature>
<dbReference type="InterPro" id="IPR015590">
    <property type="entry name" value="Aldehyde_DH_dom"/>
</dbReference>
<evidence type="ECO:0000256" key="1">
    <source>
        <dbReference type="ARBA" id="ARBA00009986"/>
    </source>
</evidence>
<dbReference type="InterPro" id="IPR016163">
    <property type="entry name" value="Ald_DH_C"/>
</dbReference>
<keyword evidence="7" id="KW-1185">Reference proteome</keyword>
<dbReference type="Proteomes" id="UP000076935">
    <property type="component" value="Unassembled WGS sequence"/>
</dbReference>
<dbReference type="GO" id="GO:0004777">
    <property type="term" value="F:succinate-semialdehyde dehydrogenase (NAD+) activity"/>
    <property type="evidence" value="ECO:0007669"/>
    <property type="project" value="TreeGrafter"/>
</dbReference>
<evidence type="ECO:0000313" key="7">
    <source>
        <dbReference type="Proteomes" id="UP000076935"/>
    </source>
</evidence>
<dbReference type="GO" id="GO:0006081">
    <property type="term" value="P:aldehyde metabolic process"/>
    <property type="evidence" value="ECO:0007669"/>
    <property type="project" value="InterPro"/>
</dbReference>
<gene>
    <name evidence="6" type="primary">gabD</name>
    <name evidence="6" type="ORF">AWH49_06350</name>
</gene>
<dbReference type="Gene3D" id="3.40.605.10">
    <property type="entry name" value="Aldehyde Dehydrogenase, Chain A, domain 1"/>
    <property type="match status" value="1"/>
</dbReference>
<evidence type="ECO:0000256" key="3">
    <source>
        <dbReference type="PIRNR" id="PIRNR036492"/>
    </source>
</evidence>
<dbReference type="Pfam" id="PF00171">
    <property type="entry name" value="Aldedh"/>
    <property type="match status" value="1"/>
</dbReference>
<comment type="similarity">
    <text evidence="1 3">Belongs to the aldehyde dehydrogenase family.</text>
</comment>
<dbReference type="PIRSF" id="PIRSF036492">
    <property type="entry name" value="ALDH"/>
    <property type="match status" value="1"/>
</dbReference>
<dbReference type="InterPro" id="IPR010102">
    <property type="entry name" value="Succ_semiAld_DH"/>
</dbReference>
<evidence type="ECO:0000259" key="5">
    <source>
        <dbReference type="Pfam" id="PF00171"/>
    </source>
</evidence>
<organism evidence="6 7">
    <name type="scientific">Domibacillus aminovorans</name>
    <dbReference type="NCBI Taxonomy" id="29332"/>
    <lineage>
        <taxon>Bacteria</taxon>
        <taxon>Bacillati</taxon>
        <taxon>Bacillota</taxon>
        <taxon>Bacilli</taxon>
        <taxon>Bacillales</taxon>
        <taxon>Bacillaceae</taxon>
        <taxon>Domibacillus</taxon>
    </lineage>
</organism>
<dbReference type="RefSeq" id="WP_063964335.1">
    <property type="nucleotide sequence ID" value="NZ_JBCNAN010000047.1"/>
</dbReference>
<evidence type="ECO:0000313" key="6">
    <source>
        <dbReference type="EMBL" id="OAH63171.1"/>
    </source>
</evidence>
<dbReference type="NCBIfam" id="TIGR01780">
    <property type="entry name" value="SSADH"/>
    <property type="match status" value="1"/>
</dbReference>
<dbReference type="AlphaFoldDB" id="A0A177LF42"/>
<dbReference type="PROSITE" id="PS00070">
    <property type="entry name" value="ALDEHYDE_DEHYDR_CYS"/>
    <property type="match status" value="1"/>
</dbReference>
<dbReference type="InterPro" id="IPR016162">
    <property type="entry name" value="Ald_DH_N"/>
</dbReference>
<dbReference type="SUPFAM" id="SSF53720">
    <property type="entry name" value="ALDH-like"/>
    <property type="match status" value="1"/>
</dbReference>
<dbReference type="InterPro" id="IPR050740">
    <property type="entry name" value="Aldehyde_DH_Superfamily"/>
</dbReference>
<dbReference type="EMBL" id="LQWY01000002">
    <property type="protein sequence ID" value="OAH63171.1"/>
    <property type="molecule type" value="Genomic_DNA"/>
</dbReference>
<feature type="domain" description="Aldehyde dehydrogenase" evidence="5">
    <location>
        <begin position="19"/>
        <end position="479"/>
    </location>
</feature>
<dbReference type="Gene3D" id="3.40.309.10">
    <property type="entry name" value="Aldehyde Dehydrogenase, Chain A, domain 2"/>
    <property type="match status" value="1"/>
</dbReference>
<evidence type="ECO:0000256" key="2">
    <source>
        <dbReference type="ARBA" id="ARBA00023002"/>
    </source>
</evidence>
<dbReference type="CDD" id="cd07103">
    <property type="entry name" value="ALDH_F5_SSADH_GabD"/>
    <property type="match status" value="1"/>
</dbReference>
<comment type="caution">
    <text evidence="6">The sequence shown here is derived from an EMBL/GenBank/DDBJ whole genome shotgun (WGS) entry which is preliminary data.</text>
</comment>
<feature type="active site" evidence="4">
    <location>
        <position position="288"/>
    </location>
</feature>
<dbReference type="InterPro" id="IPR012394">
    <property type="entry name" value="Aldehyde_DH_NAD(P)"/>
</dbReference>
<protein>
    <recommendedName>
        <fullName evidence="3">Aldehyde dehydrogenase</fullName>
    </recommendedName>
</protein>
<dbReference type="FunFam" id="3.40.605.10:FF:000026">
    <property type="entry name" value="Aldehyde dehydrogenase, putative"/>
    <property type="match status" value="1"/>
</dbReference>
<name>A0A177LF42_9BACI</name>
<reference evidence="6 7" key="1">
    <citation type="submission" date="2016-01" db="EMBL/GenBank/DDBJ databases">
        <title>Investigation of taxonomic status of Bacillus aminovorans.</title>
        <authorList>
            <person name="Verma A."/>
            <person name="Pal Y."/>
            <person name="Krishnamurthi S."/>
        </authorList>
    </citation>
    <scope>NUCLEOTIDE SEQUENCE [LARGE SCALE GENOMIC DNA]</scope>
    <source>
        <strain evidence="6 7">DSM 1314</strain>
    </source>
</reference>
<dbReference type="GO" id="GO:0009450">
    <property type="term" value="P:gamma-aminobutyric acid catabolic process"/>
    <property type="evidence" value="ECO:0007669"/>
    <property type="project" value="InterPro"/>
</dbReference>
<evidence type="ECO:0000256" key="4">
    <source>
        <dbReference type="PIRSR" id="PIRSR036492-1"/>
    </source>
</evidence>
<dbReference type="PANTHER" id="PTHR43353:SF5">
    <property type="entry name" value="SUCCINATE-SEMIALDEHYDE DEHYDROGENASE, MITOCHONDRIAL"/>
    <property type="match status" value="1"/>
</dbReference>
<dbReference type="InterPro" id="IPR016161">
    <property type="entry name" value="Ald_DH/histidinol_DH"/>
</dbReference>
<dbReference type="FunFam" id="3.40.309.10:FF:000004">
    <property type="entry name" value="Succinate-semialdehyde dehydrogenase I"/>
    <property type="match status" value="1"/>
</dbReference>
<proteinExistence type="inferred from homology"/>
<dbReference type="InterPro" id="IPR016160">
    <property type="entry name" value="Ald_DH_CS_CYS"/>
</dbReference>
<sequence>MSNVQLSAEKHLNFINGEWTGGNLKTFDVINPANGKVIAKVPYSGKAETDEAIEAAHTAFQSWSKTAATERAQVLRKVAEMMHENKEELAKIMTLEMGKPLAESRGEVNYAASFLEWYAEEARRVYGRTVPGKSANNRIQVVKQPVGVVAAITPWNFPAAMITRKLGPALAAGCTIVIKPAESTPLTAMKLMEFCEEAGVPKGVVNLVTGNPGEIGEAFMSNPKVRKVTFTGSTAVGKHLIRQSADTVKNISLELGGHAPLIIFDDADIEKAVQGAIASKYRNAGQTCICINRIYVQTNVYDKFVSAFTEAVSQLKVGNGLDEGVDIGPMINKAGYEKVDKHVQDAVSKGAEVVIGGQGEVVNENACFYQPTILKDVTSEMVIMSEETFGPVAPIQKFETEEEVIEFANNTPYGLSAYFYTESVTRGTKIMESLDYGIVGWNDALPSTAQAPFGGMKESGIGREGGIEGIEPYLETKYVSLGL</sequence>
<dbReference type="PANTHER" id="PTHR43353">
    <property type="entry name" value="SUCCINATE-SEMIALDEHYDE DEHYDROGENASE, MITOCHONDRIAL"/>
    <property type="match status" value="1"/>
</dbReference>
<accession>A0A177LF42</accession>
<dbReference type="FunFam" id="3.40.605.10:FF:000005">
    <property type="entry name" value="Succinate-semialdehyde dehydrogenase I"/>
    <property type="match status" value="1"/>
</dbReference>
<keyword evidence="2 3" id="KW-0560">Oxidoreductase</keyword>